<dbReference type="GO" id="GO:0008990">
    <property type="term" value="F:rRNA (guanine-N2-)-methyltransferase activity"/>
    <property type="evidence" value="ECO:0007669"/>
    <property type="project" value="InterPro"/>
</dbReference>
<accession>A0A2P8HYF9</accession>
<dbReference type="InterPro" id="IPR007536">
    <property type="entry name" value="16SrRNA_methylTrfase_J"/>
</dbReference>
<dbReference type="Proteomes" id="UP000242310">
    <property type="component" value="Unassembled WGS sequence"/>
</dbReference>
<dbReference type="Gene3D" id="3.40.50.150">
    <property type="entry name" value="Vaccinia Virus protein VP39"/>
    <property type="match status" value="1"/>
</dbReference>
<organism evidence="1 2">
    <name type="scientific">Salsuginibacillus halophilus</name>
    <dbReference type="NCBI Taxonomy" id="517424"/>
    <lineage>
        <taxon>Bacteria</taxon>
        <taxon>Bacillati</taxon>
        <taxon>Bacillota</taxon>
        <taxon>Bacilli</taxon>
        <taxon>Bacillales</taxon>
        <taxon>Bacillaceae</taxon>
        <taxon>Salsuginibacillus</taxon>
    </lineage>
</organism>
<comment type="caution">
    <text evidence="1">The sequence shown here is derived from an EMBL/GenBank/DDBJ whole genome shotgun (WGS) entry which is preliminary data.</text>
</comment>
<dbReference type="SUPFAM" id="SSF53335">
    <property type="entry name" value="S-adenosyl-L-methionine-dependent methyltransferases"/>
    <property type="match status" value="1"/>
</dbReference>
<keyword evidence="1" id="KW-0808">Transferase</keyword>
<keyword evidence="1" id="KW-0489">Methyltransferase</keyword>
<dbReference type="InterPro" id="IPR029063">
    <property type="entry name" value="SAM-dependent_MTases_sf"/>
</dbReference>
<proteinExistence type="predicted"/>
<dbReference type="PANTHER" id="PTHR36112:SF1">
    <property type="entry name" value="RIBOSOMAL RNA SMALL SUBUNIT METHYLTRANSFERASE J"/>
    <property type="match status" value="1"/>
</dbReference>
<name>A0A2P8HYF9_9BACI</name>
<dbReference type="PANTHER" id="PTHR36112">
    <property type="entry name" value="RIBOSOMAL RNA SMALL SUBUNIT METHYLTRANSFERASE J"/>
    <property type="match status" value="1"/>
</dbReference>
<dbReference type="OrthoDB" id="1653798at2"/>
<dbReference type="AlphaFoldDB" id="A0A2P8HYF9"/>
<keyword evidence="2" id="KW-1185">Reference proteome</keyword>
<dbReference type="Pfam" id="PF04445">
    <property type="entry name" value="SAM_MT"/>
    <property type="match status" value="1"/>
</dbReference>
<dbReference type="RefSeq" id="WP_106587348.1">
    <property type="nucleotide sequence ID" value="NZ_PYAV01000001.1"/>
</dbReference>
<protein>
    <submittedName>
        <fullName evidence="1">Putative SAM-dependent methyltransferase</fullName>
    </submittedName>
</protein>
<reference evidence="1 2" key="1">
    <citation type="submission" date="2018-03" db="EMBL/GenBank/DDBJ databases">
        <title>Genomic Encyclopedia of Type Strains, Phase III (KMG-III): the genomes of soil and plant-associated and newly described type strains.</title>
        <authorList>
            <person name="Whitman W."/>
        </authorList>
    </citation>
    <scope>NUCLEOTIDE SEQUENCE [LARGE SCALE GENOMIC DNA]</scope>
    <source>
        <strain evidence="1 2">CGMCC 1.07653</strain>
    </source>
</reference>
<sequence>MIVTTTRKAKHALGPEAEQTARQRGWCYVPRDKQSVPDLLTSDEEVLVLSNARDMLYHPHAPDDPFFFHPSMAWLRRHELKHDPLTLAAQAEEGMSVLDATLGLGADSILFSMLTGRSGQVTSLEINAGVAEVVARGLQKEVTKDQEFNEAMRRICVKAKSYETYIMSLPENAFDIIYFDPMFEQSYETSASIQPLKVYAEFSPLNETVLRHACRAAQHRVVLKDRADSPRFQQLGITNVLHTNRAVRYGWIDVRGSRL</sequence>
<dbReference type="EMBL" id="PYAV01000001">
    <property type="protein sequence ID" value="PSL51272.1"/>
    <property type="molecule type" value="Genomic_DNA"/>
</dbReference>
<gene>
    <name evidence="1" type="ORF">B0H94_101182</name>
</gene>
<evidence type="ECO:0000313" key="2">
    <source>
        <dbReference type="Proteomes" id="UP000242310"/>
    </source>
</evidence>
<evidence type="ECO:0000313" key="1">
    <source>
        <dbReference type="EMBL" id="PSL51272.1"/>
    </source>
</evidence>